<dbReference type="Pfam" id="PF00569">
    <property type="entry name" value="ZZ"/>
    <property type="match status" value="1"/>
</dbReference>
<dbReference type="GeneID" id="23866804"/>
<evidence type="ECO:0000256" key="4">
    <source>
        <dbReference type="ARBA" id="ARBA00022679"/>
    </source>
</evidence>
<dbReference type="SMART" id="SM00119">
    <property type="entry name" value="HECTc"/>
    <property type="match status" value="1"/>
</dbReference>
<dbReference type="Gene3D" id="1.25.10.10">
    <property type="entry name" value="Leucine-rich Repeat Variant"/>
    <property type="match status" value="1"/>
</dbReference>
<dbReference type="Gene3D" id="3.30.2410.10">
    <property type="entry name" value="Hect, E3 ligase catalytic domain"/>
    <property type="match status" value="1"/>
</dbReference>
<dbReference type="RefSeq" id="XP_011780750.1">
    <property type="nucleotide sequence ID" value="XM_011782448.1"/>
</dbReference>
<keyword evidence="4" id="KW-0808">Transferase</keyword>
<comment type="catalytic activity">
    <reaction evidence="1">
        <text>S-ubiquitinyl-[E2 ubiquitin-conjugating enzyme]-L-cysteine + [acceptor protein]-L-lysine = [E2 ubiquitin-conjugating enzyme]-L-cysteine + N(6)-ubiquitinyl-[acceptor protein]-L-lysine.</text>
        <dbReference type="EC" id="2.3.2.26"/>
    </reaction>
</comment>
<dbReference type="InterPro" id="IPR016024">
    <property type="entry name" value="ARM-type_fold"/>
</dbReference>
<dbReference type="InterPro" id="IPR011989">
    <property type="entry name" value="ARM-like"/>
</dbReference>
<keyword evidence="8" id="KW-0862">Zinc</keyword>
<dbReference type="GO" id="GO:0008270">
    <property type="term" value="F:zinc ion binding"/>
    <property type="evidence" value="ECO:0007669"/>
    <property type="project" value="UniProtKB-KW"/>
</dbReference>
<feature type="domain" description="HECT" evidence="13">
    <location>
        <begin position="1249"/>
        <end position="1610"/>
    </location>
</feature>
<dbReference type="KEGG" id="tbg:TbgDal_XI16050"/>
<dbReference type="SUPFAM" id="SSF48371">
    <property type="entry name" value="ARM repeat"/>
    <property type="match status" value="1"/>
</dbReference>
<evidence type="ECO:0000256" key="3">
    <source>
        <dbReference type="ARBA" id="ARBA00012485"/>
    </source>
</evidence>
<evidence type="ECO:0000313" key="15">
    <source>
        <dbReference type="Proteomes" id="UP000002316"/>
    </source>
</evidence>
<reference evidence="15" key="1">
    <citation type="journal article" date="2010" name="PLoS Negl. Trop. Dis.">
        <title>The genome sequence of Trypanosoma brucei gambiense, causative agent of chronic human african trypanosomiasis.</title>
        <authorList>
            <person name="Jackson A.P."/>
            <person name="Sanders M."/>
            <person name="Berry A."/>
            <person name="McQuillan J."/>
            <person name="Aslett M.A."/>
            <person name="Quail M.A."/>
            <person name="Chukualim B."/>
            <person name="Capewell P."/>
            <person name="MacLeod A."/>
            <person name="Melville S.E."/>
            <person name="Gibson W."/>
            <person name="Barry J.D."/>
            <person name="Berriman M."/>
            <person name="Hertz-Fowler C."/>
        </authorList>
    </citation>
    <scope>NUCLEOTIDE SEQUENCE [LARGE SCALE GENOMIC DNA]</scope>
    <source>
        <strain evidence="15">MHOM/CI/86/DAL972</strain>
    </source>
</reference>
<feature type="compositionally biased region" description="Basic and acidic residues" evidence="11">
    <location>
        <begin position="320"/>
        <end position="334"/>
    </location>
</feature>
<evidence type="ECO:0000256" key="6">
    <source>
        <dbReference type="ARBA" id="ARBA00022771"/>
    </source>
</evidence>
<dbReference type="GO" id="GO:0043161">
    <property type="term" value="P:proteasome-mediated ubiquitin-dependent protein catabolic process"/>
    <property type="evidence" value="ECO:0007669"/>
    <property type="project" value="TreeGrafter"/>
</dbReference>
<dbReference type="InterPro" id="IPR000433">
    <property type="entry name" value="Znf_ZZ"/>
</dbReference>
<dbReference type="CDD" id="cd02249">
    <property type="entry name" value="ZZ"/>
    <property type="match status" value="1"/>
</dbReference>
<dbReference type="VEuPathDB" id="TriTrypDB:Tbg972.11.16050"/>
<evidence type="ECO:0000256" key="5">
    <source>
        <dbReference type="ARBA" id="ARBA00022723"/>
    </source>
</evidence>
<evidence type="ECO:0000256" key="7">
    <source>
        <dbReference type="ARBA" id="ARBA00022786"/>
    </source>
</evidence>
<feature type="compositionally biased region" description="Acidic residues" evidence="11">
    <location>
        <begin position="387"/>
        <end position="418"/>
    </location>
</feature>
<dbReference type="EC" id="2.3.2.26" evidence="3"/>
<dbReference type="GO" id="GO:0000209">
    <property type="term" value="P:protein polyubiquitination"/>
    <property type="evidence" value="ECO:0007669"/>
    <property type="project" value="TreeGrafter"/>
</dbReference>
<sequence length="1610" mass="177005">MEHILSRLMMDAEGGGLQRQAMKDVITARENLASNDEARVTTGLLELCDLLNMATPITIGSIRPNVFVPLVVNCMKKDNIDLVILAARALTYMVDAISSTVFVLVSEGGIDVLLQHFQEVKDIELSEQCLTCVEKITQNSVCAATVLQSMGVPALLMYVDFFNAASQRKAWTSVAAMCRRVNESNFGCVECSLQDISARIDHDDAKISEKAITCLYRIISGVGSNPELVARAFGDSCNPLISVLSRQDLSETTFTTALSLIACAIDCSTEAARRTLESGIVEYMFTLIASSSEQQQRQDLAGFAGRTDGVSRASAAREPSTQRESVETVPQRDRRLSVEQTKALCLALTALLPKLNKGYLVHGDALNKLIAEGHGESHRHAGASSSEADEGMGGDDDEDGDGDMDDDDDDEEEEEECTHEEILSRVSERGILLENNEKYRTCRLRHMCDGCGKSCIPTSWFRCNKCRDYDLCGRCLLMNWDSHSPDGETHSFCDMLVFFPKVSDSVTPEEGKESNNSDLTAERERLYESNPHLLALILGGIPTVVALFNESEAHLVRNHCLAFIDRAVVLATPEQLAGIKGLSEAALCEMIVTAMVDSSLILNVQVMYLCRMLLEKLPKVYLPCFVHEGVTNSLVKIQEQNKSFVHCSEEPTPVKEPPSSERFNSVSGWRELLATEAEEMLGMFTSLSDDTRILRLKEVDRLLRGGKLKEAFDSLRVALLDETTAFELSATDVLHSLVEALKSVDDVKAIVALLKTLAKQEPNTTSTLTRFVRLLQTALSHLDQFQLPNFGAVNTIQTQIPLRLVPHVAGHAPKPKASTPPAKGNASKRVASGSTAGPPVPTREVVTRRPTGTSAARPAAVTSRNKKDQSASPASTNTGGGKSSVENREVRVSVEPLTNLEALMGFVGSNVLSGGGEFIGSPVTGGGRRRNDDDEVEEVLPELANGVDPEGLPKKKKPVQEKSCRPVYMRCGKYVLPPSLTILQLLQRYHTPSQSSSRKRKAHSRGASASLRLLALLEGMQTNVGDMITLHYSVDPFGPEYVHVPALIDVPLGTPAHPVEIKLPSDDITPPGAFEVMRALHNEYPFSSQFLTVAQKDILTLLGILHAALRNWSALISSTAEATTSGGVSDEASAPSTSLGEFIHGKLNNKAMRHCSNLLLAGQHMTTWAVNLALDCNFLFSSMTRKYLFDVGFCGSIRSLVQMQENMEKYGMRDTLNADHQFVRSYRLQREKKRVWRDKALACAMHIMGKERISGSVVLEFEYYNENGSGSGPTMEFYTLVSDELRETKLRLWRRTDETPDDKYYRPHVGVYPRPIPPSSPELDDMERYFSLLGRLIARALLDKRILSIPLSPVLLKMLRGDPCGVHDLADISESLGASVLAIARAARRGDGAVQMPNSTVMCSVEDLGLDFTLPGDEFVELTEGGASIPVTKVNAMEYCDAVTEFVLRRGVERFVHALRTGFHDYVPLYALRMLSIGELFEVLNGHPARVTVEELDANCQADHGYTMGCRHVRQLFEIIASLTEKEQSAFFHFLTGSAHLPAGGLASLRPKFTIVRKASSDPNVREQDQLPSAMTCQNYLKLPAYDTKQQMEEKLKIAINEGCGEFLLT</sequence>
<dbReference type="PANTHER" id="PTHR45670:SF14">
    <property type="entry name" value="E3 UBIQUITIN-PROTEIN LIGASE TRIP12"/>
    <property type="match status" value="1"/>
</dbReference>
<evidence type="ECO:0000256" key="8">
    <source>
        <dbReference type="ARBA" id="ARBA00022833"/>
    </source>
</evidence>
<dbReference type="InterPro" id="IPR000569">
    <property type="entry name" value="HECT_dom"/>
</dbReference>
<dbReference type="PROSITE" id="PS50237">
    <property type="entry name" value="HECT"/>
    <property type="match status" value="1"/>
</dbReference>
<proteinExistence type="inferred from homology"/>
<evidence type="ECO:0000256" key="9">
    <source>
        <dbReference type="PROSITE-ProRule" id="PRU00104"/>
    </source>
</evidence>
<dbReference type="EMBL" id="FN554974">
    <property type="protein sequence ID" value="CBH18486.1"/>
    <property type="molecule type" value="Genomic_DNA"/>
</dbReference>
<evidence type="ECO:0000259" key="12">
    <source>
        <dbReference type="PROSITE" id="PS50135"/>
    </source>
</evidence>
<name>D0A9Y5_TRYB9</name>
<dbReference type="PANTHER" id="PTHR45670">
    <property type="entry name" value="E3 UBIQUITIN-PROTEIN LIGASE TRIP12"/>
    <property type="match status" value="1"/>
</dbReference>
<feature type="region of interest" description="Disordered" evidence="11">
    <location>
        <begin position="304"/>
        <end position="334"/>
    </location>
</feature>
<keyword evidence="6 10" id="KW-0863">Zinc-finger</keyword>
<dbReference type="SUPFAM" id="SSF57850">
    <property type="entry name" value="RING/U-box"/>
    <property type="match status" value="1"/>
</dbReference>
<evidence type="ECO:0000313" key="14">
    <source>
        <dbReference type="EMBL" id="CBH18486.1"/>
    </source>
</evidence>
<dbReference type="Gene3D" id="3.30.60.90">
    <property type="match status" value="1"/>
</dbReference>
<dbReference type="Pfam" id="PF25579">
    <property type="entry name" value="TPR_TRIP12_N"/>
    <property type="match status" value="1"/>
</dbReference>
<feature type="region of interest" description="Disordered" evidence="11">
    <location>
        <begin position="810"/>
        <end position="889"/>
    </location>
</feature>
<evidence type="ECO:0000259" key="13">
    <source>
        <dbReference type="PROSITE" id="PS50237"/>
    </source>
</evidence>
<dbReference type="InterPro" id="IPR057948">
    <property type="entry name" value="TPR_TRIP12_N"/>
</dbReference>
<comment type="similarity">
    <text evidence="2">Belongs to the UPL family. K-HECT subfamily.</text>
</comment>
<dbReference type="GO" id="GO:0061630">
    <property type="term" value="F:ubiquitin protein ligase activity"/>
    <property type="evidence" value="ECO:0007669"/>
    <property type="project" value="UniProtKB-EC"/>
</dbReference>
<protein>
    <recommendedName>
        <fullName evidence="3">HECT-type E3 ubiquitin transferase</fullName>
        <ecNumber evidence="3">2.3.2.26</ecNumber>
    </recommendedName>
</protein>
<evidence type="ECO:0000256" key="10">
    <source>
        <dbReference type="PROSITE-ProRule" id="PRU00228"/>
    </source>
</evidence>
<keyword evidence="5" id="KW-0479">Metal-binding</keyword>
<dbReference type="InterPro" id="IPR043145">
    <property type="entry name" value="Znf_ZZ_sf"/>
</dbReference>
<evidence type="ECO:0000256" key="2">
    <source>
        <dbReference type="ARBA" id="ARBA00006331"/>
    </source>
</evidence>
<dbReference type="InterPro" id="IPR045322">
    <property type="entry name" value="HECTD1/TRIP12-like"/>
</dbReference>
<dbReference type="PROSITE" id="PS50135">
    <property type="entry name" value="ZF_ZZ_2"/>
    <property type="match status" value="1"/>
</dbReference>
<evidence type="ECO:0000256" key="11">
    <source>
        <dbReference type="SAM" id="MobiDB-lite"/>
    </source>
</evidence>
<dbReference type="SMART" id="SM00291">
    <property type="entry name" value="ZnF_ZZ"/>
    <property type="match status" value="1"/>
</dbReference>
<keyword evidence="7 9" id="KW-0833">Ubl conjugation pathway</keyword>
<feature type="region of interest" description="Disordered" evidence="11">
    <location>
        <begin position="376"/>
        <end position="421"/>
    </location>
</feature>
<feature type="domain" description="ZZ-type" evidence="12">
    <location>
        <begin position="443"/>
        <end position="500"/>
    </location>
</feature>
<dbReference type="Proteomes" id="UP000002316">
    <property type="component" value="Chromosome 11"/>
</dbReference>
<dbReference type="Gene3D" id="3.30.2160.10">
    <property type="entry name" value="Hect, E3 ligase catalytic domain"/>
    <property type="match status" value="1"/>
</dbReference>
<accession>D0A9Y5</accession>
<evidence type="ECO:0000256" key="1">
    <source>
        <dbReference type="ARBA" id="ARBA00000885"/>
    </source>
</evidence>
<organism evidence="14 15">
    <name type="scientific">Trypanosoma brucei gambiense (strain MHOM/CI/86/DAL972)</name>
    <dbReference type="NCBI Taxonomy" id="679716"/>
    <lineage>
        <taxon>Eukaryota</taxon>
        <taxon>Discoba</taxon>
        <taxon>Euglenozoa</taxon>
        <taxon>Kinetoplastea</taxon>
        <taxon>Metakinetoplastina</taxon>
        <taxon>Trypanosomatida</taxon>
        <taxon>Trypanosomatidae</taxon>
        <taxon>Trypanosoma</taxon>
    </lineage>
</organism>
<dbReference type="OrthoDB" id="271273at2759"/>
<dbReference type="InterPro" id="IPR035983">
    <property type="entry name" value="Hect_E3_ubiquitin_ligase"/>
</dbReference>
<dbReference type="Pfam" id="PF00632">
    <property type="entry name" value="HECT"/>
    <property type="match status" value="1"/>
</dbReference>
<feature type="active site" description="Glycyl thioester intermediate" evidence="9">
    <location>
        <position position="1577"/>
    </location>
</feature>
<dbReference type="SUPFAM" id="SSF56204">
    <property type="entry name" value="Hect, E3 ligase catalytic domain"/>
    <property type="match status" value="1"/>
</dbReference>
<gene>
    <name evidence="14" type="ORF">TbgDal_XI16050</name>
</gene>
<dbReference type="Gene3D" id="3.90.1750.10">
    <property type="entry name" value="Hect, E3 ligase catalytic domains"/>
    <property type="match status" value="1"/>
</dbReference>